<dbReference type="AlphaFoldDB" id="A0A516GMK8"/>
<accession>A0A516GMK8</accession>
<dbReference type="EMBL" id="CP041637">
    <property type="protein sequence ID" value="QDO92743.1"/>
    <property type="molecule type" value="Genomic_DNA"/>
</dbReference>
<keyword evidence="2" id="KW-1185">Reference proteome</keyword>
<evidence type="ECO:0000313" key="2">
    <source>
        <dbReference type="Proteomes" id="UP000319209"/>
    </source>
</evidence>
<dbReference type="Proteomes" id="UP000319209">
    <property type="component" value="Chromosome"/>
</dbReference>
<sequence length="115" mass="14008">MRYTCKGQFVSPFLDVIFETPNVVEVETRYSSQFRNWTYSINSFDDTQFTIHNLRINTATYFPKNIERSNNVNNNSNISDGFQKVMVFEWYDIVFYLKRYWIHYVKDLRCFKSKH</sequence>
<dbReference type="RefSeq" id="WP_143379652.1">
    <property type="nucleotide sequence ID" value="NZ_CP041637.1"/>
</dbReference>
<protein>
    <submittedName>
        <fullName evidence="1">Uncharacterized protein</fullName>
    </submittedName>
</protein>
<proteinExistence type="predicted"/>
<evidence type="ECO:0000313" key="1">
    <source>
        <dbReference type="EMBL" id="QDO92743.1"/>
    </source>
</evidence>
<name>A0A516GMK8_9FLAO</name>
<gene>
    <name evidence="1" type="ORF">FNB79_01715</name>
</gene>
<reference evidence="1 2" key="1">
    <citation type="submission" date="2019-07" db="EMBL/GenBank/DDBJ databases">
        <title>Genome sequencing for Formosa sp. PS13.</title>
        <authorList>
            <person name="Park S.-J."/>
        </authorList>
    </citation>
    <scope>NUCLEOTIDE SEQUENCE [LARGE SCALE GENOMIC DNA]</scope>
    <source>
        <strain evidence="1 2">PS13</strain>
    </source>
</reference>
<dbReference type="KEGG" id="fop:FNB79_01715"/>
<organism evidence="1 2">
    <name type="scientific">Formosa sediminum</name>
    <dbReference type="NCBI Taxonomy" id="2594004"/>
    <lineage>
        <taxon>Bacteria</taxon>
        <taxon>Pseudomonadati</taxon>
        <taxon>Bacteroidota</taxon>
        <taxon>Flavobacteriia</taxon>
        <taxon>Flavobacteriales</taxon>
        <taxon>Flavobacteriaceae</taxon>
        <taxon>Formosa</taxon>
    </lineage>
</organism>